<evidence type="ECO:0000313" key="1">
    <source>
        <dbReference type="EMBL" id="MED6107945.1"/>
    </source>
</evidence>
<protein>
    <submittedName>
        <fullName evidence="1">Uncharacterized protein</fullName>
    </submittedName>
</protein>
<dbReference type="Proteomes" id="UP001341840">
    <property type="component" value="Unassembled WGS sequence"/>
</dbReference>
<sequence>MCQGVSLSWDPATIRASLMADAFTISAEVAVILDEDAVINFPSLFRNIAVVAPDPADLQKAPSVLHLRLCLGGECQVTSSCLFLCEFSVLACFC</sequence>
<name>A0ABU6Q8Q6_9FABA</name>
<accession>A0ABU6Q8Q6</accession>
<keyword evidence="2" id="KW-1185">Reference proteome</keyword>
<reference evidence="1 2" key="1">
    <citation type="journal article" date="2023" name="Plants (Basel)">
        <title>Bridging the Gap: Combining Genomics and Transcriptomics Approaches to Understand Stylosanthes scabra, an Orphan Legume from the Brazilian Caatinga.</title>
        <authorList>
            <person name="Ferreira-Neto J.R.C."/>
            <person name="da Silva M.D."/>
            <person name="Binneck E."/>
            <person name="de Melo N.F."/>
            <person name="da Silva R.H."/>
            <person name="de Melo A.L.T.M."/>
            <person name="Pandolfi V."/>
            <person name="Bustamante F.O."/>
            <person name="Brasileiro-Vidal A.C."/>
            <person name="Benko-Iseppon A.M."/>
        </authorList>
    </citation>
    <scope>NUCLEOTIDE SEQUENCE [LARGE SCALE GENOMIC DNA]</scope>
    <source>
        <tissue evidence="1">Leaves</tissue>
    </source>
</reference>
<gene>
    <name evidence="1" type="ORF">PIB30_018977</name>
</gene>
<evidence type="ECO:0000313" key="2">
    <source>
        <dbReference type="Proteomes" id="UP001341840"/>
    </source>
</evidence>
<organism evidence="1 2">
    <name type="scientific">Stylosanthes scabra</name>
    <dbReference type="NCBI Taxonomy" id="79078"/>
    <lineage>
        <taxon>Eukaryota</taxon>
        <taxon>Viridiplantae</taxon>
        <taxon>Streptophyta</taxon>
        <taxon>Embryophyta</taxon>
        <taxon>Tracheophyta</taxon>
        <taxon>Spermatophyta</taxon>
        <taxon>Magnoliopsida</taxon>
        <taxon>eudicotyledons</taxon>
        <taxon>Gunneridae</taxon>
        <taxon>Pentapetalae</taxon>
        <taxon>rosids</taxon>
        <taxon>fabids</taxon>
        <taxon>Fabales</taxon>
        <taxon>Fabaceae</taxon>
        <taxon>Papilionoideae</taxon>
        <taxon>50 kb inversion clade</taxon>
        <taxon>dalbergioids sensu lato</taxon>
        <taxon>Dalbergieae</taxon>
        <taxon>Pterocarpus clade</taxon>
        <taxon>Stylosanthes</taxon>
    </lineage>
</organism>
<proteinExistence type="predicted"/>
<comment type="caution">
    <text evidence="1">The sequence shown here is derived from an EMBL/GenBank/DDBJ whole genome shotgun (WGS) entry which is preliminary data.</text>
</comment>
<dbReference type="EMBL" id="JASCZI010000058">
    <property type="protein sequence ID" value="MED6107945.1"/>
    <property type="molecule type" value="Genomic_DNA"/>
</dbReference>